<dbReference type="EMBL" id="CAEZTH010000024">
    <property type="protein sequence ID" value="CAB4559526.1"/>
    <property type="molecule type" value="Genomic_DNA"/>
</dbReference>
<name>A0A6J6D8B1_9ZZZZ</name>
<dbReference type="NCBIfam" id="NF045942">
    <property type="entry name" value="PolPhglucPhase"/>
    <property type="match status" value="1"/>
</dbReference>
<dbReference type="Gene3D" id="3.30.420.40">
    <property type="match status" value="2"/>
</dbReference>
<sequence length="251" mass="26738">MKNAIGIDIGGTGIKGALVNLKKGELVTERLRFDTPDGGKPESVVELVVKLVKQIDAPKNTPIGICFPAPVKNGVTLSAANVSNEWIGLQAGKLFSKALGAEIVMLNDADAAGVAEIKFGAGQDRKGLVLMCTLGTGIGTALFMNGKLIPNTELGHIEIDGVDYETKAAYSAKARDNLSFEQWAKVLSKYFDRLNRLFFPDLIIIGGGVSKEHESFLHLIESDVEIVAARSKNNAGIIGAAYFAAKHLSKD</sequence>
<dbReference type="InterPro" id="IPR000600">
    <property type="entry name" value="ROK"/>
</dbReference>
<organism evidence="1">
    <name type="scientific">freshwater metagenome</name>
    <dbReference type="NCBI Taxonomy" id="449393"/>
    <lineage>
        <taxon>unclassified sequences</taxon>
        <taxon>metagenomes</taxon>
        <taxon>ecological metagenomes</taxon>
    </lineage>
</organism>
<dbReference type="PANTHER" id="PTHR18964:SF146">
    <property type="entry name" value="POLYPHOSPHATE GLUCOKINASE"/>
    <property type="match status" value="1"/>
</dbReference>
<dbReference type="PANTHER" id="PTHR18964">
    <property type="entry name" value="ROK (REPRESSOR, ORF, KINASE) FAMILY"/>
    <property type="match status" value="1"/>
</dbReference>
<gene>
    <name evidence="1" type="ORF">UFOPK1639_00337</name>
</gene>
<dbReference type="CDD" id="cd24058">
    <property type="entry name" value="ASKHA_NBD_ROK_PPGK"/>
    <property type="match status" value="1"/>
</dbReference>
<accession>A0A6J6D8B1</accession>
<dbReference type="AlphaFoldDB" id="A0A6J6D8B1"/>
<protein>
    <submittedName>
        <fullName evidence="1">Unannotated protein</fullName>
    </submittedName>
</protein>
<proteinExistence type="predicted"/>
<evidence type="ECO:0000313" key="1">
    <source>
        <dbReference type="EMBL" id="CAB4559526.1"/>
    </source>
</evidence>
<dbReference type="InterPro" id="IPR043129">
    <property type="entry name" value="ATPase_NBD"/>
</dbReference>
<reference evidence="1" key="1">
    <citation type="submission" date="2020-05" db="EMBL/GenBank/DDBJ databases">
        <authorList>
            <person name="Chiriac C."/>
            <person name="Salcher M."/>
            <person name="Ghai R."/>
            <person name="Kavagutti S V."/>
        </authorList>
    </citation>
    <scope>NUCLEOTIDE SEQUENCE</scope>
</reference>
<dbReference type="Pfam" id="PF00480">
    <property type="entry name" value="ROK"/>
    <property type="match status" value="1"/>
</dbReference>
<dbReference type="SUPFAM" id="SSF53067">
    <property type="entry name" value="Actin-like ATPase domain"/>
    <property type="match status" value="1"/>
</dbReference>